<dbReference type="PANTHER" id="PTHR44170:SF18">
    <property type="entry name" value="CONTACTIN 3B-RELATED"/>
    <property type="match status" value="1"/>
</dbReference>
<protein>
    <recommendedName>
        <fullName evidence="19">Contactin 3b</fullName>
    </recommendedName>
</protein>
<organism evidence="17 18">
    <name type="scientific">Pogonophryne albipinna</name>
    <dbReference type="NCBI Taxonomy" id="1090488"/>
    <lineage>
        <taxon>Eukaryota</taxon>
        <taxon>Metazoa</taxon>
        <taxon>Chordata</taxon>
        <taxon>Craniata</taxon>
        <taxon>Vertebrata</taxon>
        <taxon>Euteleostomi</taxon>
        <taxon>Actinopterygii</taxon>
        <taxon>Neopterygii</taxon>
        <taxon>Teleostei</taxon>
        <taxon>Neoteleostei</taxon>
        <taxon>Acanthomorphata</taxon>
        <taxon>Eupercaria</taxon>
        <taxon>Perciformes</taxon>
        <taxon>Notothenioidei</taxon>
        <taxon>Pogonophryne</taxon>
    </lineage>
</organism>
<dbReference type="InterPro" id="IPR013783">
    <property type="entry name" value="Ig-like_fold"/>
</dbReference>
<dbReference type="FunFam" id="2.60.40.10:FF:000004">
    <property type="entry name" value="DCC isoform 1"/>
    <property type="match status" value="2"/>
</dbReference>
<evidence type="ECO:0000256" key="12">
    <source>
        <dbReference type="ARBA" id="ARBA00023319"/>
    </source>
</evidence>
<dbReference type="GO" id="GO:0098632">
    <property type="term" value="F:cell-cell adhesion mediator activity"/>
    <property type="evidence" value="ECO:0007669"/>
    <property type="project" value="TreeGrafter"/>
</dbReference>
<dbReference type="SUPFAM" id="SSF48726">
    <property type="entry name" value="Immunoglobulin"/>
    <property type="match status" value="6"/>
</dbReference>
<keyword evidence="8" id="KW-0472">Membrane</keyword>
<comment type="subcellular location">
    <subcellularLocation>
        <location evidence="1">Cell membrane</location>
        <topology evidence="1">Lipid-anchor</topology>
        <topology evidence="1">GPI-anchor</topology>
    </subcellularLocation>
</comment>
<evidence type="ECO:0000256" key="2">
    <source>
        <dbReference type="ARBA" id="ARBA00009812"/>
    </source>
</evidence>
<dbReference type="Proteomes" id="UP001219934">
    <property type="component" value="Unassembled WGS sequence"/>
</dbReference>
<dbReference type="Gene3D" id="2.60.40.10">
    <property type="entry name" value="Immunoglobulins"/>
    <property type="match status" value="9"/>
</dbReference>
<comment type="caution">
    <text evidence="17">The sequence shown here is derived from an EMBL/GenBank/DDBJ whole genome shotgun (WGS) entry which is preliminary data.</text>
</comment>
<keyword evidence="9" id="KW-1015">Disulfide bond</keyword>
<dbReference type="InterPro" id="IPR003961">
    <property type="entry name" value="FN3_dom"/>
</dbReference>
<dbReference type="SMART" id="SM00409">
    <property type="entry name" value="IG"/>
    <property type="match status" value="6"/>
</dbReference>
<dbReference type="InterPro" id="IPR007110">
    <property type="entry name" value="Ig-like_dom"/>
</dbReference>
<feature type="region of interest" description="Disordered" evidence="14">
    <location>
        <begin position="836"/>
        <end position="860"/>
    </location>
</feature>
<feature type="non-terminal residue" evidence="17">
    <location>
        <position position="1049"/>
    </location>
</feature>
<dbReference type="CDD" id="cd00063">
    <property type="entry name" value="FN3"/>
    <property type="match status" value="3"/>
</dbReference>
<keyword evidence="18" id="KW-1185">Reference proteome</keyword>
<dbReference type="GO" id="GO:0005886">
    <property type="term" value="C:plasma membrane"/>
    <property type="evidence" value="ECO:0007669"/>
    <property type="project" value="UniProtKB-SubCell"/>
</dbReference>
<dbReference type="GO" id="GO:0030424">
    <property type="term" value="C:axon"/>
    <property type="evidence" value="ECO:0007669"/>
    <property type="project" value="TreeGrafter"/>
</dbReference>
<dbReference type="FunFam" id="2.60.40.10:FF:000035">
    <property type="entry name" value="Contactin 1"/>
    <property type="match status" value="1"/>
</dbReference>
<dbReference type="InterPro" id="IPR036116">
    <property type="entry name" value="FN3_sf"/>
</dbReference>
<dbReference type="GO" id="GO:0007420">
    <property type="term" value="P:brain development"/>
    <property type="evidence" value="ECO:0007669"/>
    <property type="project" value="TreeGrafter"/>
</dbReference>
<dbReference type="PRINTS" id="PR00014">
    <property type="entry name" value="FNTYPEIII"/>
</dbReference>
<dbReference type="PROSITE" id="PS50853">
    <property type="entry name" value="FN3"/>
    <property type="match status" value="3"/>
</dbReference>
<keyword evidence="6" id="KW-0677">Repeat</keyword>
<evidence type="ECO:0000256" key="8">
    <source>
        <dbReference type="ARBA" id="ARBA00023136"/>
    </source>
</evidence>
<dbReference type="PANTHER" id="PTHR44170">
    <property type="entry name" value="PROTEIN SIDEKICK"/>
    <property type="match status" value="1"/>
</dbReference>
<accession>A0AAD6AJJ0</accession>
<feature type="domain" description="Ig-like" evidence="15">
    <location>
        <begin position="495"/>
        <end position="584"/>
    </location>
</feature>
<dbReference type="Pfam" id="PF00041">
    <property type="entry name" value="fn3"/>
    <property type="match status" value="2"/>
</dbReference>
<sequence length="1049" mass="114713">YSREADPSGLTFLADECLEQGPISAACTEDVILQGPRWRTEPTDLILPIESPDQQATITCEAEGSPPPQYRSPGVHSKHAQISHRLQHRSTLFSGIYCKLPPPDVVLDGVYDSVVAVLTTEEGGGLLIASVVQRHHHTPPAVYTNAVWSLNGTLIDLGNDYRRHMSGGSLIISNLDKNHDIGVYQCTAFNTWGSILSRRASLHFAYLDNFKTLTVRNAVNVREGQGVVLLCGPPTYSGELTFAWIFNEYPYFVQQDSRRFISQATGSLYIAKVETSDVGNYTCVVNNTVSKEKVLSSPTPLVLRSDGVMGEYEPKIEVHFPDSVPAAKESVVKLECFALGNPVPEISWRRTSGIPFPSKVKMKNSNAVLEIPNLQQEDAGTYECMAENRRGKNAARGRISFHAKPHWLQTMTDTALSIEENLFWECKANGKPKPSYSWLKNGEQVMAEGRVQIEHGALSIAALNLSDSGMYQCVAENKHGIIYSSAQLMVLASPPSFSKSPLRALLKARSGSEVTLECKPEASPPAISLWKKGNEILQRSERITLLPNGTLKIANVTRRDAAIYTCITKNQFGTASTSGRLLITEPTRITMRPTNMEIIVGESIVLPCQIACDPALDVSFSWAFNGQLIDFQRDSDHFERVGGANAKKMKGKLGKEKRVGEVVSLARGRVEVPFDSAPLCQVVEVENHRRSFAALFFLFNDHIPFQSISGDLMVRNIQLNHGGKYVCVIDTDVESLSTSAILVVKGPPGPPDKVSVEEITDSTAQLSWTPGRDNGSPITGYIIQARTPFTVGWQVVDTVPEEVNGNMLTATVSGLNAWVEYEFRVVARNTVGLGEPSPASAMTRTEDTIPDTAPTDVGGGGGTMSELVITWEPVPEELQNGEGFGYIIAFRPVGTVTWTRAVLSTPGVYRYDFRNDTIPAFSPFDVKVGAFNNRGEGPFSSIATVFSAEEVPGVPPKRVRTRIVSAVQIEVIWEALPAISERVLGYEVMYWEDDTKPDTIGKVRISGNYTLVNITGLKGNTVYYLCVAAFNTGGPGPQSASINTTTKKP</sequence>
<evidence type="ECO:0000256" key="5">
    <source>
        <dbReference type="ARBA" id="ARBA00022729"/>
    </source>
</evidence>
<dbReference type="GO" id="GO:0098552">
    <property type="term" value="C:side of membrane"/>
    <property type="evidence" value="ECO:0007669"/>
    <property type="project" value="UniProtKB-KW"/>
</dbReference>
<feature type="non-terminal residue" evidence="17">
    <location>
        <position position="1"/>
    </location>
</feature>
<dbReference type="FunFam" id="2.60.40.10:FF:000044">
    <property type="entry name" value="Contactin 1"/>
    <property type="match status" value="1"/>
</dbReference>
<evidence type="ECO:0008006" key="19">
    <source>
        <dbReference type="Google" id="ProtNLM"/>
    </source>
</evidence>
<feature type="domain" description="Fibronectin type-III" evidence="16">
    <location>
        <begin position="955"/>
        <end position="1049"/>
    </location>
</feature>
<keyword evidence="3" id="KW-1003">Cell membrane</keyword>
<feature type="domain" description="Ig-like" evidence="15">
    <location>
        <begin position="405"/>
        <end position="489"/>
    </location>
</feature>
<dbReference type="InterPro" id="IPR013098">
    <property type="entry name" value="Ig_I-set"/>
</dbReference>
<comment type="subunit">
    <text evidence="13">Interacts with PTPRG.</text>
</comment>
<name>A0AAD6AJJ0_9TELE</name>
<keyword evidence="7" id="KW-0130">Cell adhesion</keyword>
<keyword evidence="4" id="KW-0336">GPI-anchor</keyword>
<gene>
    <name evidence="17" type="ORF">JOQ06_014335</name>
</gene>
<dbReference type="InterPro" id="IPR036179">
    <property type="entry name" value="Ig-like_dom_sf"/>
</dbReference>
<evidence type="ECO:0000259" key="15">
    <source>
        <dbReference type="PROSITE" id="PS50835"/>
    </source>
</evidence>
<evidence type="ECO:0000313" key="17">
    <source>
        <dbReference type="EMBL" id="KAJ4926585.1"/>
    </source>
</evidence>
<feature type="domain" description="Fibronectin type-III" evidence="16">
    <location>
        <begin position="853"/>
        <end position="950"/>
    </location>
</feature>
<keyword evidence="10" id="KW-0325">Glycoprotein</keyword>
<dbReference type="GO" id="GO:0007411">
    <property type="term" value="P:axon guidance"/>
    <property type="evidence" value="ECO:0007669"/>
    <property type="project" value="TreeGrafter"/>
</dbReference>
<evidence type="ECO:0000256" key="9">
    <source>
        <dbReference type="ARBA" id="ARBA00023157"/>
    </source>
</evidence>
<dbReference type="FunFam" id="2.60.40.10:FF:000005">
    <property type="entry name" value="Neuronal cell adhesion molecule"/>
    <property type="match status" value="1"/>
</dbReference>
<evidence type="ECO:0000256" key="13">
    <source>
        <dbReference type="ARBA" id="ARBA00038703"/>
    </source>
</evidence>
<keyword evidence="12" id="KW-0393">Immunoglobulin domain</keyword>
<dbReference type="Pfam" id="PF07679">
    <property type="entry name" value="I-set"/>
    <property type="match status" value="1"/>
</dbReference>
<dbReference type="AlphaFoldDB" id="A0AAD6AJJ0"/>
<evidence type="ECO:0000256" key="10">
    <source>
        <dbReference type="ARBA" id="ARBA00023180"/>
    </source>
</evidence>
<evidence type="ECO:0000256" key="1">
    <source>
        <dbReference type="ARBA" id="ARBA00004609"/>
    </source>
</evidence>
<dbReference type="EMBL" id="JAPTMU010000019">
    <property type="protein sequence ID" value="KAJ4926585.1"/>
    <property type="molecule type" value="Genomic_DNA"/>
</dbReference>
<evidence type="ECO:0000256" key="3">
    <source>
        <dbReference type="ARBA" id="ARBA00022475"/>
    </source>
</evidence>
<proteinExistence type="inferred from homology"/>
<evidence type="ECO:0000256" key="6">
    <source>
        <dbReference type="ARBA" id="ARBA00022737"/>
    </source>
</evidence>
<feature type="domain" description="Ig-like" evidence="15">
    <location>
        <begin position="586"/>
        <end position="737"/>
    </location>
</feature>
<dbReference type="SMART" id="SM00060">
    <property type="entry name" value="FN3"/>
    <property type="match status" value="3"/>
</dbReference>
<keyword evidence="11" id="KW-0449">Lipoprotein</keyword>
<dbReference type="PROSITE" id="PS50835">
    <property type="entry name" value="IG_LIKE"/>
    <property type="match status" value="5"/>
</dbReference>
<dbReference type="InterPro" id="IPR003598">
    <property type="entry name" value="Ig_sub2"/>
</dbReference>
<feature type="domain" description="Ig-like" evidence="15">
    <location>
        <begin position="208"/>
        <end position="296"/>
    </location>
</feature>
<evidence type="ECO:0000256" key="7">
    <source>
        <dbReference type="ARBA" id="ARBA00022889"/>
    </source>
</evidence>
<dbReference type="FunFam" id="2.60.40.10:FF:000047">
    <property type="entry name" value="Contactin 1"/>
    <property type="match status" value="1"/>
</dbReference>
<feature type="domain" description="Fibronectin type-III" evidence="16">
    <location>
        <begin position="750"/>
        <end position="848"/>
    </location>
</feature>
<dbReference type="SUPFAM" id="SSF49265">
    <property type="entry name" value="Fibronectin type III"/>
    <property type="match status" value="2"/>
</dbReference>
<evidence type="ECO:0000313" key="18">
    <source>
        <dbReference type="Proteomes" id="UP001219934"/>
    </source>
</evidence>
<feature type="domain" description="Ig-like" evidence="15">
    <location>
        <begin position="314"/>
        <end position="400"/>
    </location>
</feature>
<keyword evidence="5" id="KW-0732">Signal</keyword>
<dbReference type="FunFam" id="2.60.40.10:FF:000028">
    <property type="entry name" value="Neuronal cell adhesion molecule"/>
    <property type="match status" value="1"/>
</dbReference>
<dbReference type="FunFam" id="2.60.40.10:FF:000052">
    <property type="entry name" value="Contactin 1"/>
    <property type="match status" value="1"/>
</dbReference>
<dbReference type="Pfam" id="PF13927">
    <property type="entry name" value="Ig_3"/>
    <property type="match status" value="3"/>
</dbReference>
<reference evidence="17" key="1">
    <citation type="submission" date="2022-11" db="EMBL/GenBank/DDBJ databases">
        <title>Chromosome-level genome of Pogonophryne albipinna.</title>
        <authorList>
            <person name="Jo E."/>
        </authorList>
    </citation>
    <scope>NUCLEOTIDE SEQUENCE</scope>
    <source>
        <strain evidence="17">SGF0006</strain>
        <tissue evidence="17">Muscle</tissue>
    </source>
</reference>
<dbReference type="SMART" id="SM00408">
    <property type="entry name" value="IGc2"/>
    <property type="match status" value="6"/>
</dbReference>
<evidence type="ECO:0000256" key="14">
    <source>
        <dbReference type="SAM" id="MobiDB-lite"/>
    </source>
</evidence>
<evidence type="ECO:0000259" key="16">
    <source>
        <dbReference type="PROSITE" id="PS50853"/>
    </source>
</evidence>
<comment type="similarity">
    <text evidence="2">Belongs to the immunoglobulin superfamily. Contactin family.</text>
</comment>
<evidence type="ECO:0000256" key="4">
    <source>
        <dbReference type="ARBA" id="ARBA00022622"/>
    </source>
</evidence>
<evidence type="ECO:0000256" key="11">
    <source>
        <dbReference type="ARBA" id="ARBA00023288"/>
    </source>
</evidence>
<dbReference type="InterPro" id="IPR003599">
    <property type="entry name" value="Ig_sub"/>
</dbReference>